<organism evidence="3 4">
    <name type="scientific">Aphanomyces stellatus</name>
    <dbReference type="NCBI Taxonomy" id="120398"/>
    <lineage>
        <taxon>Eukaryota</taxon>
        <taxon>Sar</taxon>
        <taxon>Stramenopiles</taxon>
        <taxon>Oomycota</taxon>
        <taxon>Saprolegniomycetes</taxon>
        <taxon>Saprolegniales</taxon>
        <taxon>Verrucalvaceae</taxon>
        <taxon>Aphanomyces</taxon>
    </lineage>
</organism>
<dbReference type="Proteomes" id="UP000332933">
    <property type="component" value="Unassembled WGS sequence"/>
</dbReference>
<dbReference type="AlphaFoldDB" id="A0A485LHY3"/>
<feature type="compositionally biased region" description="Low complexity" evidence="1">
    <location>
        <begin position="207"/>
        <end position="240"/>
    </location>
</feature>
<name>A0A485LHY3_9STRA</name>
<evidence type="ECO:0000313" key="3">
    <source>
        <dbReference type="EMBL" id="VFT98033.1"/>
    </source>
</evidence>
<gene>
    <name evidence="3" type="primary">Aste57867_21361</name>
    <name evidence="2" type="ORF">As57867_021292</name>
    <name evidence="3" type="ORF">ASTE57867_21361</name>
</gene>
<feature type="region of interest" description="Disordered" evidence="1">
    <location>
        <begin position="200"/>
        <end position="241"/>
    </location>
</feature>
<evidence type="ECO:0000256" key="1">
    <source>
        <dbReference type="SAM" id="MobiDB-lite"/>
    </source>
</evidence>
<dbReference type="EMBL" id="VJMH01006970">
    <property type="protein sequence ID" value="KAF0686857.1"/>
    <property type="molecule type" value="Genomic_DNA"/>
</dbReference>
<accession>A0A485LHY3</accession>
<evidence type="ECO:0000313" key="4">
    <source>
        <dbReference type="Proteomes" id="UP000332933"/>
    </source>
</evidence>
<sequence length="345" mass="38810">MMVSKAHLSFILDGPAATTSPHCHRPTAHEAHRLPSKKRPLEHVHSPMEAKPMTASCMSSYSPLTKKQAKAATHGHPFLMRRDGVIQPKTKVCKTPLDKRQYNRERQQNLRRQETHERQSLRLQVQEFTHTCHMLQSSSVRRHRRAAASDVVPADDLRRLLATRSAQYASFTQDMARWTAQLVLAVDQDDQWLASLAQEAGETKAGPTTTSPASPMPSPSSAAAAPLPPLDVDLSDLPPSSRKRMYNRLRQRLYRERELNEVASLNNLVGEYSQRIAQLKAGRSKASSSSSCRQSGQGQWEAALQQNHQLKARLRQYAQWTSHLEGWVSQVTTHLEHDAQFVASV</sequence>
<protein>
    <submittedName>
        <fullName evidence="3">Aste57867_21361 protein</fullName>
    </submittedName>
</protein>
<proteinExistence type="predicted"/>
<evidence type="ECO:0000313" key="2">
    <source>
        <dbReference type="EMBL" id="KAF0686857.1"/>
    </source>
</evidence>
<keyword evidence="4" id="KW-1185">Reference proteome</keyword>
<reference evidence="3 4" key="1">
    <citation type="submission" date="2019-03" db="EMBL/GenBank/DDBJ databases">
        <authorList>
            <person name="Gaulin E."/>
            <person name="Dumas B."/>
        </authorList>
    </citation>
    <scope>NUCLEOTIDE SEQUENCE [LARGE SCALE GENOMIC DNA]</scope>
    <source>
        <strain evidence="3">CBS 568.67</strain>
    </source>
</reference>
<reference evidence="2" key="2">
    <citation type="submission" date="2019-06" db="EMBL/GenBank/DDBJ databases">
        <title>Genomics analysis of Aphanomyces spp. identifies a new class of oomycete effector associated with host adaptation.</title>
        <authorList>
            <person name="Gaulin E."/>
        </authorList>
    </citation>
    <scope>NUCLEOTIDE SEQUENCE</scope>
    <source>
        <strain evidence="2">CBS 578.67</strain>
    </source>
</reference>
<dbReference type="EMBL" id="CAADRA010006996">
    <property type="protein sequence ID" value="VFT98033.1"/>
    <property type="molecule type" value="Genomic_DNA"/>
</dbReference>